<accession>A0ABR2PC19</accession>
<comment type="caution">
    <text evidence="1">The sequence shown here is derived from an EMBL/GenBank/DDBJ whole genome shotgun (WGS) entry which is preliminary data.</text>
</comment>
<proteinExistence type="predicted"/>
<organism evidence="1 2">
    <name type="scientific">Hibiscus sabdariffa</name>
    <name type="common">roselle</name>
    <dbReference type="NCBI Taxonomy" id="183260"/>
    <lineage>
        <taxon>Eukaryota</taxon>
        <taxon>Viridiplantae</taxon>
        <taxon>Streptophyta</taxon>
        <taxon>Embryophyta</taxon>
        <taxon>Tracheophyta</taxon>
        <taxon>Spermatophyta</taxon>
        <taxon>Magnoliopsida</taxon>
        <taxon>eudicotyledons</taxon>
        <taxon>Gunneridae</taxon>
        <taxon>Pentapetalae</taxon>
        <taxon>rosids</taxon>
        <taxon>malvids</taxon>
        <taxon>Malvales</taxon>
        <taxon>Malvaceae</taxon>
        <taxon>Malvoideae</taxon>
        <taxon>Hibiscus</taxon>
    </lineage>
</organism>
<evidence type="ECO:0000313" key="1">
    <source>
        <dbReference type="EMBL" id="KAK8985862.1"/>
    </source>
</evidence>
<evidence type="ECO:0000313" key="2">
    <source>
        <dbReference type="Proteomes" id="UP001396334"/>
    </source>
</evidence>
<protein>
    <submittedName>
        <fullName evidence="1">Uncharacterized protein</fullName>
    </submittedName>
</protein>
<dbReference type="Proteomes" id="UP001396334">
    <property type="component" value="Unassembled WGS sequence"/>
</dbReference>
<reference evidence="1 2" key="1">
    <citation type="journal article" date="2024" name="G3 (Bethesda)">
        <title>Genome assembly of Hibiscus sabdariffa L. provides insights into metabolisms of medicinal natural products.</title>
        <authorList>
            <person name="Kim T."/>
        </authorList>
    </citation>
    <scope>NUCLEOTIDE SEQUENCE [LARGE SCALE GENOMIC DNA]</scope>
    <source>
        <strain evidence="1">TK-2024</strain>
        <tissue evidence="1">Old leaves</tissue>
    </source>
</reference>
<keyword evidence="2" id="KW-1185">Reference proteome</keyword>
<sequence>MGPSVSGGQINMDSSMIIDEEDVPIDQVEGVKRPRNLATSPVVYHNTDLNGATLFILADLQDQLGAQRAWHFRFESSWLMEESCEAIVKDLWANSEGEFLMRLQFTCWGLDAWFHSVRREKNLTVKDLQEKLERLNTLPPTDETLGEILDAKLTYSLLKGLIIPLAF</sequence>
<gene>
    <name evidence="1" type="ORF">V6N11_037585</name>
</gene>
<dbReference type="EMBL" id="JBBPBN010000066">
    <property type="protein sequence ID" value="KAK8985862.1"/>
    <property type="molecule type" value="Genomic_DNA"/>
</dbReference>
<name>A0ABR2PC19_9ROSI</name>